<evidence type="ECO:0000256" key="1">
    <source>
        <dbReference type="SAM" id="Phobius"/>
    </source>
</evidence>
<keyword evidence="1" id="KW-0812">Transmembrane</keyword>
<keyword evidence="4" id="KW-1185">Reference proteome</keyword>
<feature type="chain" id="PRO_5045078139" evidence="2">
    <location>
        <begin position="22"/>
        <end position="675"/>
    </location>
</feature>
<comment type="caution">
    <text evidence="3">The sequence shown here is derived from an EMBL/GenBank/DDBJ whole genome shotgun (WGS) entry which is preliminary data.</text>
</comment>
<organism evidence="3 4">
    <name type="scientific">Orchesella dallaii</name>
    <dbReference type="NCBI Taxonomy" id="48710"/>
    <lineage>
        <taxon>Eukaryota</taxon>
        <taxon>Metazoa</taxon>
        <taxon>Ecdysozoa</taxon>
        <taxon>Arthropoda</taxon>
        <taxon>Hexapoda</taxon>
        <taxon>Collembola</taxon>
        <taxon>Entomobryomorpha</taxon>
        <taxon>Entomobryoidea</taxon>
        <taxon>Orchesellidae</taxon>
        <taxon>Orchesellinae</taxon>
        <taxon>Orchesella</taxon>
    </lineage>
</organism>
<proteinExistence type="predicted"/>
<protein>
    <submittedName>
        <fullName evidence="3">Uncharacterized protein</fullName>
    </submittedName>
</protein>
<keyword evidence="2" id="KW-0732">Signal</keyword>
<dbReference type="Proteomes" id="UP001642540">
    <property type="component" value="Unassembled WGS sequence"/>
</dbReference>
<accession>A0ABP1PL99</accession>
<name>A0ABP1PL99_9HEXA</name>
<keyword evidence="1" id="KW-1133">Transmembrane helix</keyword>
<feature type="signal peptide" evidence="2">
    <location>
        <begin position="1"/>
        <end position="21"/>
    </location>
</feature>
<sequence>MATLNSMIFVATLILKSLVLSESQTTVHSHLSDCLIHVINGEETQNLIENGNNNAPLTHLLGSATTLSYTIHQISHFDFFPQSNYTDYFDEDFDIDDVKVNVQSRFLRYIFRLSSSCLIFLLKTTTFNETRIAIQRSAHGTSEHVLFLIETFPMTVENEVINGFENELFELEGTPFNAPIAFYTEKTKEFLMICYFCPPELGRIQRVSIGKEILWIGLLAHHKNLNSKGYGKQVVIPNPVAYMSEKEIHCFKDYDPKRVRTNLFGEHLNCTLAEAWLLASIQSTLNISISIRFSTQVEEISYQNWMLQIRAGDGYAQVIPNIYIYSRGSLHLGDNFEMDFLACMDLRKVQEFNFNITSALDFTSWCSFTLLILLYGLAVQNIWKGLDFLCTFFGKPLMKKHAKSCVCITLAAISIFSYAYQSTLSAESMQLSEFPTFKKLMREGYRVWVVTMDVVGIVSKSLSNYTKNGLQRYFGVDATNLQYYYAGKGDQNMSTHYNNTLGLFMAATKYKLFITSLSHFYMFKALGQKKVFVNNNLLCKVDRITDDFDMSYGQTFRSWGYLSNRFSQVLETSFSSGERERLTRLKEILHKIEIRELMVTQADALIEPKSINLRSAVVVCCWVYFAVGGLLFISWVIGMSRIWSRYINSRLMYLAQINMRKSRIPGLDIIEVKTN</sequence>
<dbReference type="EMBL" id="CAXLJM020000001">
    <property type="protein sequence ID" value="CAL8068354.1"/>
    <property type="molecule type" value="Genomic_DNA"/>
</dbReference>
<evidence type="ECO:0000313" key="3">
    <source>
        <dbReference type="EMBL" id="CAL8068354.1"/>
    </source>
</evidence>
<reference evidence="3 4" key="1">
    <citation type="submission" date="2024-08" db="EMBL/GenBank/DDBJ databases">
        <authorList>
            <person name="Cucini C."/>
            <person name="Frati F."/>
        </authorList>
    </citation>
    <scope>NUCLEOTIDE SEQUENCE [LARGE SCALE GENOMIC DNA]</scope>
</reference>
<gene>
    <name evidence="3" type="ORF">ODALV1_LOCUS230</name>
</gene>
<evidence type="ECO:0000313" key="4">
    <source>
        <dbReference type="Proteomes" id="UP001642540"/>
    </source>
</evidence>
<keyword evidence="1" id="KW-0472">Membrane</keyword>
<feature type="transmembrane region" description="Helical" evidence="1">
    <location>
        <begin position="622"/>
        <end position="643"/>
    </location>
</feature>
<evidence type="ECO:0000256" key="2">
    <source>
        <dbReference type="SAM" id="SignalP"/>
    </source>
</evidence>